<evidence type="ECO:0000313" key="1">
    <source>
        <dbReference type="EMBL" id="JAD45119.1"/>
    </source>
</evidence>
<protein>
    <submittedName>
        <fullName evidence="1">Uncharacterized protein</fullName>
    </submittedName>
</protein>
<sequence>MILRSSRFLNCFSFYCCLLDEPLHACRI</sequence>
<accession>A0A0A9A0H6</accession>
<organism evidence="1">
    <name type="scientific">Arundo donax</name>
    <name type="common">Giant reed</name>
    <name type="synonym">Donax arundinaceus</name>
    <dbReference type="NCBI Taxonomy" id="35708"/>
    <lineage>
        <taxon>Eukaryota</taxon>
        <taxon>Viridiplantae</taxon>
        <taxon>Streptophyta</taxon>
        <taxon>Embryophyta</taxon>
        <taxon>Tracheophyta</taxon>
        <taxon>Spermatophyta</taxon>
        <taxon>Magnoliopsida</taxon>
        <taxon>Liliopsida</taxon>
        <taxon>Poales</taxon>
        <taxon>Poaceae</taxon>
        <taxon>PACMAD clade</taxon>
        <taxon>Arundinoideae</taxon>
        <taxon>Arundineae</taxon>
        <taxon>Arundo</taxon>
    </lineage>
</organism>
<proteinExistence type="predicted"/>
<name>A0A0A9A0H6_ARUDO</name>
<reference evidence="1" key="2">
    <citation type="journal article" date="2015" name="Data Brief">
        <title>Shoot transcriptome of the giant reed, Arundo donax.</title>
        <authorList>
            <person name="Barrero R.A."/>
            <person name="Guerrero F.D."/>
            <person name="Moolhuijzen P."/>
            <person name="Goolsby J.A."/>
            <person name="Tidwell J."/>
            <person name="Bellgard S.E."/>
            <person name="Bellgard M.I."/>
        </authorList>
    </citation>
    <scope>NUCLEOTIDE SEQUENCE</scope>
    <source>
        <tissue evidence="1">Shoot tissue taken approximately 20 cm above the soil surface</tissue>
    </source>
</reference>
<dbReference type="EMBL" id="GBRH01252776">
    <property type="protein sequence ID" value="JAD45119.1"/>
    <property type="molecule type" value="Transcribed_RNA"/>
</dbReference>
<dbReference type="AlphaFoldDB" id="A0A0A9A0H6"/>
<reference evidence="1" key="1">
    <citation type="submission" date="2014-09" db="EMBL/GenBank/DDBJ databases">
        <authorList>
            <person name="Magalhaes I.L.F."/>
            <person name="Oliveira U."/>
            <person name="Santos F.R."/>
            <person name="Vidigal T.H.D.A."/>
            <person name="Brescovit A.D."/>
            <person name="Santos A.J."/>
        </authorList>
    </citation>
    <scope>NUCLEOTIDE SEQUENCE</scope>
    <source>
        <tissue evidence="1">Shoot tissue taken approximately 20 cm above the soil surface</tissue>
    </source>
</reference>